<sequence>MRFFARLRGFLATQAELAQRQDLLNRPWEEDWLHWSHDGGEWCLHGHVTPPPGRHRHSTTREGWCSGVRRANLVR</sequence>
<dbReference type="AlphaFoldDB" id="A0A6N7ZAM5"/>
<comment type="caution">
    <text evidence="1">The sequence shown here is derived from an EMBL/GenBank/DDBJ whole genome shotgun (WGS) entry which is preliminary data.</text>
</comment>
<evidence type="ECO:0000313" key="1">
    <source>
        <dbReference type="EMBL" id="MTD58806.1"/>
    </source>
</evidence>
<proteinExistence type="predicted"/>
<keyword evidence="2" id="KW-1185">Reference proteome</keyword>
<gene>
    <name evidence="1" type="ORF">GKO32_33215</name>
</gene>
<dbReference type="EMBL" id="WMBA01000077">
    <property type="protein sequence ID" value="MTD58806.1"/>
    <property type="molecule type" value="Genomic_DNA"/>
</dbReference>
<dbReference type="RefSeq" id="WP_154760871.1">
    <property type="nucleotide sequence ID" value="NZ_WMBA01000077.1"/>
</dbReference>
<name>A0A6N7ZAM5_9PSEU</name>
<protein>
    <submittedName>
        <fullName evidence="1">Uncharacterized protein</fullName>
    </submittedName>
</protein>
<evidence type="ECO:0000313" key="2">
    <source>
        <dbReference type="Proteomes" id="UP000440096"/>
    </source>
</evidence>
<accession>A0A6N7ZAM5</accession>
<organism evidence="1 2">
    <name type="scientific">Amycolatopsis pithecellobii</name>
    <dbReference type="NCBI Taxonomy" id="664692"/>
    <lineage>
        <taxon>Bacteria</taxon>
        <taxon>Bacillati</taxon>
        <taxon>Actinomycetota</taxon>
        <taxon>Actinomycetes</taxon>
        <taxon>Pseudonocardiales</taxon>
        <taxon>Pseudonocardiaceae</taxon>
        <taxon>Amycolatopsis</taxon>
    </lineage>
</organism>
<dbReference type="Proteomes" id="UP000440096">
    <property type="component" value="Unassembled WGS sequence"/>
</dbReference>
<reference evidence="1 2" key="1">
    <citation type="submission" date="2019-11" db="EMBL/GenBank/DDBJ databases">
        <title>Draft genome of Amycolatopsis RM579.</title>
        <authorList>
            <person name="Duangmal K."/>
            <person name="Mingma R."/>
        </authorList>
    </citation>
    <scope>NUCLEOTIDE SEQUENCE [LARGE SCALE GENOMIC DNA]</scope>
    <source>
        <strain evidence="1 2">RM579</strain>
    </source>
</reference>
<dbReference type="OrthoDB" id="4773961at2"/>